<dbReference type="AlphaFoldDB" id="A0A4Q9FER8"/>
<evidence type="ECO:0000256" key="2">
    <source>
        <dbReference type="ARBA" id="ARBA00005532"/>
    </source>
</evidence>
<dbReference type="FunFam" id="1.10.8.10:FF:000001">
    <property type="entry name" value="Elongation factor Ts"/>
    <property type="match status" value="1"/>
</dbReference>
<dbReference type="FunFam" id="1.10.286.20:FF:000004">
    <property type="entry name" value="Elongation factor Ts"/>
    <property type="match status" value="1"/>
</dbReference>
<keyword evidence="12" id="KW-1185">Reference proteome</keyword>
<gene>
    <name evidence="8" type="primary">tsf</name>
    <name evidence="11" type="ORF">EYD45_07750</name>
</gene>
<evidence type="ECO:0000259" key="10">
    <source>
        <dbReference type="Pfam" id="PF00889"/>
    </source>
</evidence>
<dbReference type="NCBIfam" id="TIGR00116">
    <property type="entry name" value="tsf"/>
    <property type="match status" value="1"/>
</dbReference>
<dbReference type="SUPFAM" id="SSF46934">
    <property type="entry name" value="UBA-like"/>
    <property type="match status" value="1"/>
</dbReference>
<keyword evidence="9" id="KW-0175">Coiled coil</keyword>
<dbReference type="Pfam" id="PF00889">
    <property type="entry name" value="EF_TS"/>
    <property type="match status" value="2"/>
</dbReference>
<comment type="function">
    <text evidence="7 8">Associates with the EF-Tu.GDP complex and induces the exchange of GDP to GTP. It remains bound to the aminoacyl-tRNA.EF-Tu.GTP complex up to the GTP hydrolysis stage on the ribosome.</text>
</comment>
<comment type="subcellular location">
    <subcellularLocation>
        <location evidence="1 8">Cytoplasm</location>
    </subcellularLocation>
</comment>
<feature type="domain" description="Translation elongation factor EFTs/EF1B dimerisation" evidence="10">
    <location>
        <begin position="232"/>
        <end position="324"/>
    </location>
</feature>
<dbReference type="InterPro" id="IPR018101">
    <property type="entry name" value="Transl_elong_Ts_CS"/>
</dbReference>
<evidence type="ECO:0000313" key="12">
    <source>
        <dbReference type="Proteomes" id="UP000291142"/>
    </source>
</evidence>
<dbReference type="InterPro" id="IPR009060">
    <property type="entry name" value="UBA-like_sf"/>
</dbReference>
<dbReference type="HAMAP" id="MF_00050">
    <property type="entry name" value="EF_Ts"/>
    <property type="match status" value="1"/>
</dbReference>
<dbReference type="Gene3D" id="3.30.479.20">
    <property type="entry name" value="Elongation factor Ts, dimerisation domain"/>
    <property type="match status" value="2"/>
</dbReference>
<dbReference type="SUPFAM" id="SSF54713">
    <property type="entry name" value="Elongation factor Ts (EF-Ts), dimerisation domain"/>
    <property type="match status" value="1"/>
</dbReference>
<dbReference type="PANTHER" id="PTHR11741:SF0">
    <property type="entry name" value="ELONGATION FACTOR TS, MITOCHONDRIAL"/>
    <property type="match status" value="1"/>
</dbReference>
<evidence type="ECO:0000256" key="8">
    <source>
        <dbReference type="HAMAP-Rule" id="MF_00050"/>
    </source>
</evidence>
<evidence type="ECO:0000256" key="1">
    <source>
        <dbReference type="ARBA" id="ARBA00004496"/>
    </source>
</evidence>
<dbReference type="Gene3D" id="1.10.8.10">
    <property type="entry name" value="DNA helicase RuvA subunit, C-terminal domain"/>
    <property type="match status" value="1"/>
</dbReference>
<evidence type="ECO:0000256" key="3">
    <source>
        <dbReference type="ARBA" id="ARBA00016956"/>
    </source>
</evidence>
<dbReference type="InterPro" id="IPR001816">
    <property type="entry name" value="Transl_elong_EFTs/EF1B"/>
</dbReference>
<dbReference type="GO" id="GO:0003746">
    <property type="term" value="F:translation elongation factor activity"/>
    <property type="evidence" value="ECO:0007669"/>
    <property type="project" value="UniProtKB-UniRule"/>
</dbReference>
<dbReference type="Proteomes" id="UP000291142">
    <property type="component" value="Unassembled WGS sequence"/>
</dbReference>
<name>A0A4Q9FER8_9FLAO</name>
<sequence>MSTTVKVTAQEVNKLRQATGAGMMDCKKALVEAEGDFDKAIEILRKKGQKVAAKRADRESSEGAAVAKVNADNTVGVAIVLGCETDFVGKNENFLALASELGDIALTTSSKDEFLAADFGGMTVADKLVEQTGVIGEKLDIKAFEKVEAAYVGSYVHINKIAAIVGFSSVVDNIETLAKDVAMQIASMGATTLSYKDFDPAYVASETEARIAAIEKDNEELERLGKTLKNVPKYISQLQLTPEVIAEAEEAAKAELKAEGKPEQIWDRILPGKMQRFISDNTTLDQEQCLLNQNFIKDEKKTVEAYVASYGEVEITAFKRVTLG</sequence>
<evidence type="ECO:0000256" key="4">
    <source>
        <dbReference type="ARBA" id="ARBA00022490"/>
    </source>
</evidence>
<dbReference type="InterPro" id="IPR014039">
    <property type="entry name" value="Transl_elong_EFTs/EF1B_dimer"/>
</dbReference>
<evidence type="ECO:0000313" key="11">
    <source>
        <dbReference type="EMBL" id="TBN03908.1"/>
    </source>
</evidence>
<protein>
    <recommendedName>
        <fullName evidence="3 8">Elongation factor Ts</fullName>
        <shortName evidence="8">EF-Ts</shortName>
    </recommendedName>
</protein>
<dbReference type="EMBL" id="SIRT01000005">
    <property type="protein sequence ID" value="TBN03908.1"/>
    <property type="molecule type" value="Genomic_DNA"/>
</dbReference>
<feature type="coiled-coil region" evidence="9">
    <location>
        <begin position="204"/>
        <end position="231"/>
    </location>
</feature>
<dbReference type="Gene3D" id="1.10.286.20">
    <property type="match status" value="1"/>
</dbReference>
<keyword evidence="5 8" id="KW-0251">Elongation factor</keyword>
<reference evidence="11 12" key="1">
    <citation type="submission" date="2019-02" db="EMBL/GenBank/DDBJ databases">
        <title>Hyunsoonleella sp., isolated from marine sediment.</title>
        <authorList>
            <person name="Liu B.-T."/>
        </authorList>
    </citation>
    <scope>NUCLEOTIDE SEQUENCE [LARGE SCALE GENOMIC DNA]</scope>
    <source>
        <strain evidence="11 12">T58</strain>
    </source>
</reference>
<evidence type="ECO:0000256" key="9">
    <source>
        <dbReference type="SAM" id="Coils"/>
    </source>
</evidence>
<keyword evidence="6 8" id="KW-0648">Protein biosynthesis</keyword>
<dbReference type="RefSeq" id="WP_130963979.1">
    <property type="nucleotide sequence ID" value="NZ_SIRT01000005.1"/>
</dbReference>
<accession>A0A4Q9FER8</accession>
<comment type="similarity">
    <text evidence="2 8">Belongs to the EF-Ts family.</text>
</comment>
<evidence type="ECO:0000256" key="6">
    <source>
        <dbReference type="ARBA" id="ARBA00022917"/>
    </source>
</evidence>
<feature type="domain" description="Translation elongation factor EFTs/EF1B dimerisation" evidence="10">
    <location>
        <begin position="77"/>
        <end position="217"/>
    </location>
</feature>
<dbReference type="PANTHER" id="PTHR11741">
    <property type="entry name" value="ELONGATION FACTOR TS"/>
    <property type="match status" value="1"/>
</dbReference>
<organism evidence="11 12">
    <name type="scientific">Hyunsoonleella flava</name>
    <dbReference type="NCBI Taxonomy" id="2527939"/>
    <lineage>
        <taxon>Bacteria</taxon>
        <taxon>Pseudomonadati</taxon>
        <taxon>Bacteroidota</taxon>
        <taxon>Flavobacteriia</taxon>
        <taxon>Flavobacteriales</taxon>
        <taxon>Flavobacteriaceae</taxon>
    </lineage>
</organism>
<evidence type="ECO:0000256" key="5">
    <source>
        <dbReference type="ARBA" id="ARBA00022768"/>
    </source>
</evidence>
<feature type="region of interest" description="Involved in Mg(2+) ion dislocation from EF-Tu" evidence="8">
    <location>
        <begin position="85"/>
        <end position="88"/>
    </location>
</feature>
<comment type="caution">
    <text evidence="11">The sequence shown here is derived from an EMBL/GenBank/DDBJ whole genome shotgun (WGS) entry which is preliminary data.</text>
</comment>
<keyword evidence="4 8" id="KW-0963">Cytoplasm</keyword>
<dbReference type="PROSITE" id="PS01126">
    <property type="entry name" value="EF_TS_1"/>
    <property type="match status" value="1"/>
</dbReference>
<evidence type="ECO:0000256" key="7">
    <source>
        <dbReference type="ARBA" id="ARBA00025453"/>
    </source>
</evidence>
<proteinExistence type="inferred from homology"/>
<dbReference type="CDD" id="cd14275">
    <property type="entry name" value="UBA_EF-Ts"/>
    <property type="match status" value="1"/>
</dbReference>
<dbReference type="InterPro" id="IPR036402">
    <property type="entry name" value="EF-Ts_dimer_sf"/>
</dbReference>
<dbReference type="OrthoDB" id="9808348at2"/>
<dbReference type="GO" id="GO:0005737">
    <property type="term" value="C:cytoplasm"/>
    <property type="evidence" value="ECO:0007669"/>
    <property type="project" value="UniProtKB-SubCell"/>
</dbReference>